<dbReference type="AlphaFoldDB" id="A0AAU7QLA5"/>
<dbReference type="PANTHER" id="PTHR44591:SF24">
    <property type="entry name" value="PROTEIN-GLUTAMATE METHYLESTERASE_PROTEIN-GLUTAMINE GLUTAMINASE 1"/>
    <property type="match status" value="1"/>
</dbReference>
<dbReference type="EMBL" id="CP157948">
    <property type="protein sequence ID" value="XBS90103.1"/>
    <property type="molecule type" value="Genomic_DNA"/>
</dbReference>
<feature type="domain" description="Response regulatory" evidence="3">
    <location>
        <begin position="8"/>
        <end position="117"/>
    </location>
</feature>
<organism evidence="4">
    <name type="scientific">Rhodanobacter sp. IGA1.0</name>
    <dbReference type="NCBI Taxonomy" id="3158582"/>
    <lineage>
        <taxon>Bacteria</taxon>
        <taxon>Pseudomonadati</taxon>
        <taxon>Pseudomonadota</taxon>
        <taxon>Gammaproteobacteria</taxon>
        <taxon>Lysobacterales</taxon>
        <taxon>Rhodanobacteraceae</taxon>
        <taxon>Rhodanobacter</taxon>
    </lineage>
</organism>
<dbReference type="SMART" id="SM00448">
    <property type="entry name" value="REC"/>
    <property type="match status" value="1"/>
</dbReference>
<dbReference type="PROSITE" id="PS50110">
    <property type="entry name" value="RESPONSE_REGULATORY"/>
    <property type="match status" value="1"/>
</dbReference>
<evidence type="ECO:0000256" key="1">
    <source>
        <dbReference type="ARBA" id="ARBA00022553"/>
    </source>
</evidence>
<name>A0AAU7QLA5_9GAMM</name>
<evidence type="ECO:0000313" key="4">
    <source>
        <dbReference type="EMBL" id="XBS90103.1"/>
    </source>
</evidence>
<dbReference type="Gene3D" id="3.40.50.2300">
    <property type="match status" value="1"/>
</dbReference>
<gene>
    <name evidence="4" type="ORF">ABNK63_00230</name>
</gene>
<keyword evidence="1 2" id="KW-0597">Phosphoprotein</keyword>
<evidence type="ECO:0000256" key="2">
    <source>
        <dbReference type="PROSITE-ProRule" id="PRU00169"/>
    </source>
</evidence>
<proteinExistence type="predicted"/>
<dbReference type="GO" id="GO:0000160">
    <property type="term" value="P:phosphorelay signal transduction system"/>
    <property type="evidence" value="ECO:0007669"/>
    <property type="project" value="InterPro"/>
</dbReference>
<accession>A0AAU7QLA5</accession>
<dbReference type="Pfam" id="PF00072">
    <property type="entry name" value="Response_reg"/>
    <property type="match status" value="1"/>
</dbReference>
<feature type="modified residue" description="4-aspartylphosphate" evidence="2">
    <location>
        <position position="57"/>
    </location>
</feature>
<dbReference type="InterPro" id="IPR011006">
    <property type="entry name" value="CheY-like_superfamily"/>
</dbReference>
<dbReference type="InterPro" id="IPR001789">
    <property type="entry name" value="Sig_transdc_resp-reg_receiver"/>
</dbReference>
<evidence type="ECO:0000259" key="3">
    <source>
        <dbReference type="PROSITE" id="PS50110"/>
    </source>
</evidence>
<dbReference type="PANTHER" id="PTHR44591">
    <property type="entry name" value="STRESS RESPONSE REGULATOR PROTEIN 1"/>
    <property type="match status" value="1"/>
</dbReference>
<dbReference type="InterPro" id="IPR050595">
    <property type="entry name" value="Bact_response_regulator"/>
</dbReference>
<reference evidence="4" key="1">
    <citation type="submission" date="2024-06" db="EMBL/GenBank/DDBJ databases">
        <authorList>
            <person name="Sun Y."/>
        </authorList>
    </citation>
    <scope>NUCLEOTIDE SEQUENCE</scope>
    <source>
        <strain evidence="4">IGA1.0</strain>
    </source>
</reference>
<dbReference type="SUPFAM" id="SSF52172">
    <property type="entry name" value="CheY-like"/>
    <property type="match status" value="1"/>
</dbReference>
<dbReference type="RefSeq" id="WP_040673549.1">
    <property type="nucleotide sequence ID" value="NZ_CP157948.1"/>
</dbReference>
<protein>
    <submittedName>
        <fullName evidence="4">Response regulator</fullName>
    </submittedName>
</protein>
<sequence>MPPTTARRVLVVEDDPIVAMLVEDIVRDMGHDVLINLTLEHAMFEIEDGQIDAVLLDMHLRGEDARPILLDLLARGTPFMVLSGSDQSGLRGEFPGIRFLAKPFGRNDLEAAVRDLLG</sequence>